<name>A0A1W6YJZ9_9BORD</name>
<evidence type="ECO:0000313" key="3">
    <source>
        <dbReference type="Proteomes" id="UP000194151"/>
    </source>
</evidence>
<gene>
    <name evidence="2" type="ORF">CAL12_10995</name>
</gene>
<sequence length="100" mass="10975">MQRNFDLVVSILGAFRDAEAAVLSGRDVTAAVQELDIDGATPETVVHHLELLADAGLAKKLTESTAGPDAMWRITWKGYDALEQDEEDEDEDDDDLDLDD</sequence>
<dbReference type="Pfam" id="PF10711">
    <property type="entry name" value="DUF2513"/>
    <property type="match status" value="1"/>
</dbReference>
<reference evidence="2 3" key="1">
    <citation type="submission" date="2017-05" db="EMBL/GenBank/DDBJ databases">
        <title>Complete and WGS of Bordetella genogroups.</title>
        <authorList>
            <person name="Spilker T."/>
            <person name="LiPuma J."/>
        </authorList>
    </citation>
    <scope>NUCLEOTIDE SEQUENCE [LARGE SCALE GENOMIC DNA]</scope>
    <source>
        <strain evidence="2 3">AU19157</strain>
    </source>
</reference>
<evidence type="ECO:0000256" key="1">
    <source>
        <dbReference type="SAM" id="MobiDB-lite"/>
    </source>
</evidence>
<organism evidence="2 3">
    <name type="scientific">Bordetella genomosp. 8</name>
    <dbReference type="NCBI Taxonomy" id="1416806"/>
    <lineage>
        <taxon>Bacteria</taxon>
        <taxon>Pseudomonadati</taxon>
        <taxon>Pseudomonadota</taxon>
        <taxon>Betaproteobacteria</taxon>
        <taxon>Burkholderiales</taxon>
        <taxon>Alcaligenaceae</taxon>
        <taxon>Bordetella</taxon>
    </lineage>
</organism>
<dbReference type="STRING" id="1416806.CAL12_10995"/>
<feature type="compositionally biased region" description="Acidic residues" evidence="1">
    <location>
        <begin position="82"/>
        <end position="100"/>
    </location>
</feature>
<dbReference type="OrthoDB" id="8636886at2"/>
<protein>
    <submittedName>
        <fullName evidence="2">DUF2513 domain-containing protein</fullName>
    </submittedName>
</protein>
<dbReference type="AlphaFoldDB" id="A0A1W6YJZ9"/>
<accession>A0A1W6YJZ9</accession>
<evidence type="ECO:0000313" key="2">
    <source>
        <dbReference type="EMBL" id="ARP81314.1"/>
    </source>
</evidence>
<feature type="region of interest" description="Disordered" evidence="1">
    <location>
        <begin position="81"/>
        <end position="100"/>
    </location>
</feature>
<dbReference type="RefSeq" id="WP_086064509.1">
    <property type="nucleotide sequence ID" value="NZ_CP021108.1"/>
</dbReference>
<keyword evidence="3" id="KW-1185">Reference proteome</keyword>
<dbReference type="Proteomes" id="UP000194151">
    <property type="component" value="Chromosome"/>
</dbReference>
<dbReference type="KEGG" id="bgv:CAL12_10995"/>
<dbReference type="InterPro" id="IPR019650">
    <property type="entry name" value="DUF2513"/>
</dbReference>
<dbReference type="EMBL" id="CP021108">
    <property type="protein sequence ID" value="ARP81314.1"/>
    <property type="molecule type" value="Genomic_DNA"/>
</dbReference>
<proteinExistence type="predicted"/>